<dbReference type="InterPro" id="IPR026960">
    <property type="entry name" value="RVT-Znf"/>
</dbReference>
<proteinExistence type="predicted"/>
<dbReference type="Pfam" id="PF13966">
    <property type="entry name" value="zf-RVT"/>
    <property type="match status" value="1"/>
</dbReference>
<accession>A0A438K2V4</accession>
<sequence>MKKSFQSRQGGCPLVEYYNELNSIFMELDYRRPNDMTCVADIKKQRKCIAEDRVYIFLVGLDHSLDQVSGHVLAIAPLPSLGEAYSLVCCEVQRVLSGRLRKVLHETIFGSQGAFVEGRHILDVVLIANEVVDEKRRSCATKEGVQLEMEILDKGLFVFIKFCNPMVDVLSRLMIRAEETGITEGFFVGRDRTRVSLLQFADDTIFFSKDSMEHLQNLKIILLVFGQVSGLKINLEKNTILGLPLGGNPKTIGFWDPVVERISRRLDGWKKTFLSLGGRITLIQSCLSHIPSYFLSLFKISVSIASKIEKMQRDFLWSGAGEGKKDHLIRWEVVSRPKELGGLGFGKTMRNIALLGKWLWRFPRKRSGLWDKVIVSIHGIHPNGRDANMVVRWSHRCPWKTIAQVFQEFSPFVRLVVGNGERIRFWEDLWWGNQTLCSQFADLYRVVSVKDLTVSNVLGNSLPLSWNFNFRRNLMDSEIDLLQRLMSSLSSMLFSSSSSDSRAWSLSSSGLFSVKFFFLALSKVSNHLLFLPAKFLWSSKVPSKVKALAWLVAHGKVNTNDKLQLRRPYKALCPQWCILCKGNGESIDHLFLHCPVTIGLWHRLFNLVGLVWVPPRSLEDMLVITFKGLGNSLRGTTLWQIACLTLIWMVWQERNNRIFEDKGRTEEMV</sequence>
<gene>
    <name evidence="2" type="primary">VvCHDp000001_834</name>
    <name evidence="2" type="ORF">CK203_009231</name>
</gene>
<comment type="caution">
    <text evidence="2">The sequence shown here is derived from an EMBL/GenBank/DDBJ whole genome shotgun (WGS) entry which is preliminary data.</text>
</comment>
<feature type="domain" description="Reverse transcriptase zinc-binding" evidence="1">
    <location>
        <begin position="512"/>
        <end position="601"/>
    </location>
</feature>
<dbReference type="Proteomes" id="UP000288805">
    <property type="component" value="Unassembled WGS sequence"/>
</dbReference>
<evidence type="ECO:0000313" key="3">
    <source>
        <dbReference type="Proteomes" id="UP000288805"/>
    </source>
</evidence>
<evidence type="ECO:0000259" key="1">
    <source>
        <dbReference type="Pfam" id="PF13966"/>
    </source>
</evidence>
<protein>
    <submittedName>
        <fullName evidence="2">Putative ribonuclease H protein</fullName>
    </submittedName>
</protein>
<dbReference type="EMBL" id="QGNW01000018">
    <property type="protein sequence ID" value="RVX15523.1"/>
    <property type="molecule type" value="Genomic_DNA"/>
</dbReference>
<dbReference type="PANTHER" id="PTHR33116">
    <property type="entry name" value="REVERSE TRANSCRIPTASE ZINC-BINDING DOMAIN-CONTAINING PROTEIN-RELATED-RELATED"/>
    <property type="match status" value="1"/>
</dbReference>
<reference evidence="2 3" key="1">
    <citation type="journal article" date="2018" name="PLoS Genet.">
        <title>Population sequencing reveals clonal diversity and ancestral inbreeding in the grapevine cultivar Chardonnay.</title>
        <authorList>
            <person name="Roach M.J."/>
            <person name="Johnson D.L."/>
            <person name="Bohlmann J."/>
            <person name="van Vuuren H.J."/>
            <person name="Jones S.J."/>
            <person name="Pretorius I.S."/>
            <person name="Schmidt S.A."/>
            <person name="Borneman A.R."/>
        </authorList>
    </citation>
    <scope>NUCLEOTIDE SEQUENCE [LARGE SCALE GENOMIC DNA]</scope>
    <source>
        <strain evidence="3">cv. Chardonnay</strain>
        <tissue evidence="2">Leaf</tissue>
    </source>
</reference>
<name>A0A438K2V4_VITVI</name>
<dbReference type="PANTHER" id="PTHR33116:SF78">
    <property type="entry name" value="OS12G0587133 PROTEIN"/>
    <property type="match status" value="1"/>
</dbReference>
<dbReference type="AlphaFoldDB" id="A0A438K2V4"/>
<organism evidence="2 3">
    <name type="scientific">Vitis vinifera</name>
    <name type="common">Grape</name>
    <dbReference type="NCBI Taxonomy" id="29760"/>
    <lineage>
        <taxon>Eukaryota</taxon>
        <taxon>Viridiplantae</taxon>
        <taxon>Streptophyta</taxon>
        <taxon>Embryophyta</taxon>
        <taxon>Tracheophyta</taxon>
        <taxon>Spermatophyta</taxon>
        <taxon>Magnoliopsida</taxon>
        <taxon>eudicotyledons</taxon>
        <taxon>Gunneridae</taxon>
        <taxon>Pentapetalae</taxon>
        <taxon>rosids</taxon>
        <taxon>Vitales</taxon>
        <taxon>Vitaceae</taxon>
        <taxon>Viteae</taxon>
        <taxon>Vitis</taxon>
    </lineage>
</organism>
<evidence type="ECO:0000313" key="2">
    <source>
        <dbReference type="EMBL" id="RVX15523.1"/>
    </source>
</evidence>